<gene>
    <name evidence="2" type="ORF">GCM10022410_18070</name>
</gene>
<sequence length="51" mass="5919">MIKLSEEIKNEFDRALKENPILTKVVLCLMIGLFIYYVGYEIGKFSAHLLN</sequence>
<evidence type="ECO:0000256" key="1">
    <source>
        <dbReference type="SAM" id="Phobius"/>
    </source>
</evidence>
<keyword evidence="1" id="KW-0472">Membrane</keyword>
<evidence type="ECO:0000313" key="3">
    <source>
        <dbReference type="Proteomes" id="UP001501734"/>
    </source>
</evidence>
<evidence type="ECO:0000313" key="2">
    <source>
        <dbReference type="EMBL" id="GAA4073018.1"/>
    </source>
</evidence>
<comment type="caution">
    <text evidence="2">The sequence shown here is derived from an EMBL/GenBank/DDBJ whole genome shotgun (WGS) entry which is preliminary data.</text>
</comment>
<name>A0ABP7VRZ8_9BACI</name>
<dbReference type="EMBL" id="BAABDL010000095">
    <property type="protein sequence ID" value="GAA4073018.1"/>
    <property type="molecule type" value="Genomic_DNA"/>
</dbReference>
<proteinExistence type="predicted"/>
<dbReference type="RefSeq" id="WP_344912414.1">
    <property type="nucleotide sequence ID" value="NZ_BAABDL010000095.1"/>
</dbReference>
<organism evidence="2 3">
    <name type="scientific">Amphibacillus indicireducens</name>
    <dbReference type="NCBI Taxonomy" id="1076330"/>
    <lineage>
        <taxon>Bacteria</taxon>
        <taxon>Bacillati</taxon>
        <taxon>Bacillota</taxon>
        <taxon>Bacilli</taxon>
        <taxon>Bacillales</taxon>
        <taxon>Bacillaceae</taxon>
        <taxon>Amphibacillus</taxon>
    </lineage>
</organism>
<dbReference type="Proteomes" id="UP001501734">
    <property type="component" value="Unassembled WGS sequence"/>
</dbReference>
<protein>
    <submittedName>
        <fullName evidence="2">Uncharacterized protein</fullName>
    </submittedName>
</protein>
<keyword evidence="3" id="KW-1185">Reference proteome</keyword>
<keyword evidence="1" id="KW-1133">Transmembrane helix</keyword>
<keyword evidence="1" id="KW-0812">Transmembrane</keyword>
<reference evidence="3" key="1">
    <citation type="journal article" date="2019" name="Int. J. Syst. Evol. Microbiol.">
        <title>The Global Catalogue of Microorganisms (GCM) 10K type strain sequencing project: providing services to taxonomists for standard genome sequencing and annotation.</title>
        <authorList>
            <consortium name="The Broad Institute Genomics Platform"/>
            <consortium name="The Broad Institute Genome Sequencing Center for Infectious Disease"/>
            <person name="Wu L."/>
            <person name="Ma J."/>
        </authorList>
    </citation>
    <scope>NUCLEOTIDE SEQUENCE [LARGE SCALE GENOMIC DNA]</scope>
    <source>
        <strain evidence="3">JCM 17250</strain>
    </source>
</reference>
<feature type="transmembrane region" description="Helical" evidence="1">
    <location>
        <begin position="21"/>
        <end position="40"/>
    </location>
</feature>
<accession>A0ABP7VRZ8</accession>